<sequence>MCLDNSRFYTINPTLLYVAQMSFLKTGRSQHHNKGKKPLRLKRTTAAKKEWVSTVNDLSVHKLTPAELSHRHEIHKSHNKAAAQWELREKALKSRLKRSGSPPLLDQTSLSIIREVLSDQMLLQDVLARSDRTLAVVKDLFGDAPRRRIGTSHPSVTIAPDCGSDSEPPVVQRPDPPTQLSLLSQSMMDQQALNELQHSEEDLSDEDAHFCGSPEYSVIRRANVRNMKAQSHRRATHQKGHVPGTPRTTGKAPNQAALNATLAVERVRPRRNQAEEAEEESTDLVSHVLNPDLPFHHSERSISQTSSGTSRNRKSVSQISEVNGSSVAFLSGDQSTLGLLQTMLGQVEAELDNLGPDSAPEKAQSPEEHRTQGLTGFSVALINTMARLVQHQRKTEEKIQKQTEERKKWEEELREQQDLIDALTAETMTLREEAATMQVGLQQRISELEQKFDSVVMLIGSLGLLQPDADPCQDCNIKGAVCQSVPVRDQAQAPVSPAVLLSPPRQANHWQQFNVMKPLHSQQQLQHHHQKQQQFVPVHLQSSSSSLTSLPHTSLPSSSSRSQVSEALSSQFSHEAVQAEIAQLSRQNQMIRAQLGQSQSLRSGVSGSTISSTSSGEERRLSSSLSGKTTPESVVERRTSVSSRTGRRNQNLTDKHQVTHQTTSPGTVGVSGVEQRLLELNRQSAAARGRLLELIEQQKHSVSLKTSPSISPIPPSALSPPLTGSPEGLVHMPTKEPQSQTGVDRRYDASLAPSHGFEDETTEDNVRKQTERQREKDGWFSLTAHVVFAFPGLTPEEHLSVLVSQESSVGDDNGQRLNQWE</sequence>
<keyword evidence="5" id="KW-0132">Cell division</keyword>
<feature type="region of interest" description="Disordered" evidence="12">
    <location>
        <begin position="230"/>
        <end position="318"/>
    </location>
</feature>
<evidence type="ECO:0000256" key="7">
    <source>
        <dbReference type="ARBA" id="ARBA00023054"/>
    </source>
</evidence>
<feature type="compositionally biased region" description="Low complexity" evidence="12">
    <location>
        <begin position="603"/>
        <end position="615"/>
    </location>
</feature>
<dbReference type="PANTHER" id="PTHR31167">
    <property type="entry name" value="SPINDLE AND CENTRIOLE ASSOCIATED PROTEIN 1 SPICE1"/>
    <property type="match status" value="1"/>
</dbReference>
<reference evidence="13" key="2">
    <citation type="submission" date="2025-08" db="UniProtKB">
        <authorList>
            <consortium name="Ensembl"/>
        </authorList>
    </citation>
    <scope>IDENTIFICATION</scope>
</reference>
<evidence type="ECO:0000256" key="8">
    <source>
        <dbReference type="ARBA" id="ARBA00023212"/>
    </source>
</evidence>
<feature type="compositionally biased region" description="Basic residues" evidence="12">
    <location>
        <begin position="230"/>
        <end position="240"/>
    </location>
</feature>
<evidence type="ECO:0000256" key="11">
    <source>
        <dbReference type="SAM" id="Coils"/>
    </source>
</evidence>
<evidence type="ECO:0000256" key="4">
    <source>
        <dbReference type="ARBA" id="ARBA00022490"/>
    </source>
</evidence>
<keyword evidence="6" id="KW-0498">Mitosis</keyword>
<dbReference type="GeneTree" id="ENSGT00390000006207"/>
<feature type="region of interest" description="Disordered" evidence="12">
    <location>
        <begin position="596"/>
        <end position="670"/>
    </location>
</feature>
<feature type="region of interest" description="Disordered" evidence="12">
    <location>
        <begin position="519"/>
        <end position="567"/>
    </location>
</feature>
<feature type="compositionally biased region" description="Polar residues" evidence="12">
    <location>
        <begin position="246"/>
        <end position="258"/>
    </location>
</feature>
<dbReference type="GO" id="GO:0090307">
    <property type="term" value="P:mitotic spindle assembly"/>
    <property type="evidence" value="ECO:0007669"/>
    <property type="project" value="InterPro"/>
</dbReference>
<name>A0A3P8WFD0_CYNSE</name>
<dbReference type="GO" id="GO:0051301">
    <property type="term" value="P:cell division"/>
    <property type="evidence" value="ECO:0007669"/>
    <property type="project" value="UniProtKB-KW"/>
</dbReference>
<feature type="region of interest" description="Disordered" evidence="12">
    <location>
        <begin position="352"/>
        <end position="371"/>
    </location>
</feature>
<dbReference type="InParanoid" id="A0A3P8WFD0"/>
<feature type="compositionally biased region" description="Polar residues" evidence="12">
    <location>
        <begin position="301"/>
        <end position="318"/>
    </location>
</feature>
<evidence type="ECO:0000313" key="13">
    <source>
        <dbReference type="Ensembl" id="ENSCSEP00000026188.1"/>
    </source>
</evidence>
<evidence type="ECO:0000256" key="9">
    <source>
        <dbReference type="ARBA" id="ARBA00023306"/>
    </source>
</evidence>
<protein>
    <recommendedName>
        <fullName evidence="3">Spindle and centriole-associated protein 1</fullName>
    </recommendedName>
    <alternativeName>
        <fullName evidence="10">Coiled-coil domain-containing protein 52</fullName>
    </alternativeName>
</protein>
<evidence type="ECO:0000313" key="14">
    <source>
        <dbReference type="Proteomes" id="UP000265120"/>
    </source>
</evidence>
<proteinExistence type="predicted"/>
<dbReference type="Ensembl" id="ENSCSET00000026529.1">
    <property type="protein sequence ID" value="ENSCSEP00000026188.1"/>
    <property type="gene ID" value="ENSCSEG00000016689.1"/>
</dbReference>
<reference evidence="13 14" key="1">
    <citation type="journal article" date="2014" name="Nat. Genet.">
        <title>Whole-genome sequence of a flatfish provides insights into ZW sex chromosome evolution and adaptation to a benthic lifestyle.</title>
        <authorList>
            <person name="Chen S."/>
            <person name="Zhang G."/>
            <person name="Shao C."/>
            <person name="Huang Q."/>
            <person name="Liu G."/>
            <person name="Zhang P."/>
            <person name="Song W."/>
            <person name="An N."/>
            <person name="Chalopin D."/>
            <person name="Volff J.N."/>
            <person name="Hong Y."/>
            <person name="Li Q."/>
            <person name="Sha Z."/>
            <person name="Zhou H."/>
            <person name="Xie M."/>
            <person name="Yu Q."/>
            <person name="Liu Y."/>
            <person name="Xiang H."/>
            <person name="Wang N."/>
            <person name="Wu K."/>
            <person name="Yang C."/>
            <person name="Zhou Q."/>
            <person name="Liao X."/>
            <person name="Yang L."/>
            <person name="Hu Q."/>
            <person name="Zhang J."/>
            <person name="Meng L."/>
            <person name="Jin L."/>
            <person name="Tian Y."/>
            <person name="Lian J."/>
            <person name="Yang J."/>
            <person name="Miao G."/>
            <person name="Liu S."/>
            <person name="Liang Z."/>
            <person name="Yan F."/>
            <person name="Li Y."/>
            <person name="Sun B."/>
            <person name="Zhang H."/>
            <person name="Zhang J."/>
            <person name="Zhu Y."/>
            <person name="Du M."/>
            <person name="Zhao Y."/>
            <person name="Schartl M."/>
            <person name="Tang Q."/>
            <person name="Wang J."/>
        </authorList>
    </citation>
    <scope>NUCLEOTIDE SEQUENCE</scope>
</reference>
<dbReference type="STRING" id="244447.ENSCSEP00000026188"/>
<dbReference type="AlphaFoldDB" id="A0A3P8WFD0"/>
<keyword evidence="14" id="KW-1185">Reference proteome</keyword>
<feature type="compositionally biased region" description="Low complexity" evidence="12">
    <location>
        <begin position="532"/>
        <end position="567"/>
    </location>
</feature>
<dbReference type="GO" id="GO:0005813">
    <property type="term" value="C:centrosome"/>
    <property type="evidence" value="ECO:0007669"/>
    <property type="project" value="TreeGrafter"/>
</dbReference>
<evidence type="ECO:0000256" key="1">
    <source>
        <dbReference type="ARBA" id="ARBA00004114"/>
    </source>
</evidence>
<keyword evidence="9" id="KW-0131">Cell cycle</keyword>
<feature type="region of interest" description="Disordered" evidence="12">
    <location>
        <begin position="151"/>
        <end position="180"/>
    </location>
</feature>
<dbReference type="FunCoup" id="A0A3P8WFD0">
    <property type="interactions" value="635"/>
</dbReference>
<evidence type="ECO:0000256" key="3">
    <source>
        <dbReference type="ARBA" id="ARBA00018313"/>
    </source>
</evidence>
<dbReference type="GO" id="GO:0005819">
    <property type="term" value="C:spindle"/>
    <property type="evidence" value="ECO:0007669"/>
    <property type="project" value="UniProtKB-SubCell"/>
</dbReference>
<reference evidence="13" key="3">
    <citation type="submission" date="2025-09" db="UniProtKB">
        <authorList>
            <consortium name="Ensembl"/>
        </authorList>
    </citation>
    <scope>IDENTIFICATION</scope>
</reference>
<feature type="compositionally biased region" description="Basic and acidic residues" evidence="12">
    <location>
        <begin position="764"/>
        <end position="775"/>
    </location>
</feature>
<dbReference type="InterPro" id="IPR031387">
    <property type="entry name" value="SPICE1"/>
</dbReference>
<dbReference type="GO" id="GO:0046599">
    <property type="term" value="P:regulation of centriole replication"/>
    <property type="evidence" value="ECO:0007669"/>
    <property type="project" value="TreeGrafter"/>
</dbReference>
<dbReference type="Proteomes" id="UP000265120">
    <property type="component" value="Chromosome 3"/>
</dbReference>
<evidence type="ECO:0000256" key="10">
    <source>
        <dbReference type="ARBA" id="ARBA00030722"/>
    </source>
</evidence>
<keyword evidence="8" id="KW-0206">Cytoskeleton</keyword>
<evidence type="ECO:0000256" key="2">
    <source>
        <dbReference type="ARBA" id="ARBA00004186"/>
    </source>
</evidence>
<accession>A0A3P8WFD0</accession>
<evidence type="ECO:0000256" key="6">
    <source>
        <dbReference type="ARBA" id="ARBA00022776"/>
    </source>
</evidence>
<feature type="region of interest" description="Disordered" evidence="12">
    <location>
        <begin position="703"/>
        <end position="775"/>
    </location>
</feature>
<evidence type="ECO:0000256" key="5">
    <source>
        <dbReference type="ARBA" id="ARBA00022618"/>
    </source>
</evidence>
<evidence type="ECO:0000256" key="12">
    <source>
        <dbReference type="SAM" id="MobiDB-lite"/>
    </source>
</evidence>
<dbReference type="Pfam" id="PF15678">
    <property type="entry name" value="SPICE"/>
    <property type="match status" value="1"/>
</dbReference>
<keyword evidence="4" id="KW-0963">Cytoplasm</keyword>
<dbReference type="GO" id="GO:0051310">
    <property type="term" value="P:metaphase chromosome alignment"/>
    <property type="evidence" value="ECO:0007669"/>
    <property type="project" value="TreeGrafter"/>
</dbReference>
<comment type="subcellular location">
    <subcellularLocation>
        <location evidence="1">Cytoplasm</location>
        <location evidence="1">Cytoskeleton</location>
        <location evidence="1">Microtubule organizing center</location>
        <location evidence="1">Centrosome</location>
        <location evidence="1">Centriole</location>
    </subcellularLocation>
    <subcellularLocation>
        <location evidence="2">Cytoplasm</location>
        <location evidence="2">Cytoskeleton</location>
        <location evidence="2">Spindle</location>
    </subcellularLocation>
</comment>
<keyword evidence="7 11" id="KW-0175">Coiled coil</keyword>
<organism evidence="13 14">
    <name type="scientific">Cynoglossus semilaevis</name>
    <name type="common">Tongue sole</name>
    <dbReference type="NCBI Taxonomy" id="244447"/>
    <lineage>
        <taxon>Eukaryota</taxon>
        <taxon>Metazoa</taxon>
        <taxon>Chordata</taxon>
        <taxon>Craniata</taxon>
        <taxon>Vertebrata</taxon>
        <taxon>Euteleostomi</taxon>
        <taxon>Actinopterygii</taxon>
        <taxon>Neopterygii</taxon>
        <taxon>Teleostei</taxon>
        <taxon>Neoteleostei</taxon>
        <taxon>Acanthomorphata</taxon>
        <taxon>Carangaria</taxon>
        <taxon>Pleuronectiformes</taxon>
        <taxon>Pleuronectoidei</taxon>
        <taxon>Cynoglossidae</taxon>
        <taxon>Cynoglossinae</taxon>
        <taxon>Cynoglossus</taxon>
    </lineage>
</organism>
<dbReference type="GO" id="GO:0005814">
    <property type="term" value="C:centriole"/>
    <property type="evidence" value="ECO:0007669"/>
    <property type="project" value="UniProtKB-SubCell"/>
</dbReference>
<feature type="coiled-coil region" evidence="11">
    <location>
        <begin position="385"/>
        <end position="451"/>
    </location>
</feature>
<dbReference type="PANTHER" id="PTHR31167:SF3">
    <property type="entry name" value="SPINDLE AND CENTRIOLE-ASSOCIATED PROTEIN 1"/>
    <property type="match status" value="1"/>
</dbReference>